<keyword evidence="2" id="KW-0813">Transport</keyword>
<reference evidence="8 9" key="1">
    <citation type="submission" date="2019-10" db="EMBL/GenBank/DDBJ databases">
        <title>Description of Paenibacillus terricola sp. nov.</title>
        <authorList>
            <person name="Carlier A."/>
            <person name="Qi S."/>
        </authorList>
    </citation>
    <scope>NUCLEOTIDE SEQUENCE [LARGE SCALE GENOMIC DNA]</scope>
    <source>
        <strain evidence="8 9">LMG 31459</strain>
    </source>
</reference>
<feature type="domain" description="Major facilitator superfamily (MFS) profile" evidence="7">
    <location>
        <begin position="25"/>
        <end position="410"/>
    </location>
</feature>
<feature type="transmembrane region" description="Helical" evidence="6">
    <location>
        <begin position="180"/>
        <end position="199"/>
    </location>
</feature>
<evidence type="ECO:0000259" key="7">
    <source>
        <dbReference type="PROSITE" id="PS50850"/>
    </source>
</evidence>
<proteinExistence type="predicted"/>
<comment type="subcellular location">
    <subcellularLocation>
        <location evidence="1">Cell membrane</location>
        <topology evidence="1">Multi-pass membrane protein</topology>
    </subcellularLocation>
</comment>
<keyword evidence="3 6" id="KW-0812">Transmembrane</keyword>
<dbReference type="InterPro" id="IPR036259">
    <property type="entry name" value="MFS_trans_sf"/>
</dbReference>
<dbReference type="InterPro" id="IPR011701">
    <property type="entry name" value="MFS"/>
</dbReference>
<dbReference type="Proteomes" id="UP000596857">
    <property type="component" value="Unassembled WGS sequence"/>
</dbReference>
<feature type="transmembrane region" description="Helical" evidence="6">
    <location>
        <begin position="382"/>
        <end position="404"/>
    </location>
</feature>
<dbReference type="PANTHER" id="PTHR43129:SF1">
    <property type="entry name" value="FOSMIDOMYCIN RESISTANCE PROTEIN"/>
    <property type="match status" value="1"/>
</dbReference>
<feature type="transmembrane region" description="Helical" evidence="6">
    <location>
        <begin position="230"/>
        <end position="258"/>
    </location>
</feature>
<feature type="transmembrane region" description="Helical" evidence="6">
    <location>
        <begin position="356"/>
        <end position="376"/>
    </location>
</feature>
<dbReference type="Pfam" id="PF07690">
    <property type="entry name" value="MFS_1"/>
    <property type="match status" value="1"/>
</dbReference>
<evidence type="ECO:0000256" key="6">
    <source>
        <dbReference type="SAM" id="Phobius"/>
    </source>
</evidence>
<dbReference type="PANTHER" id="PTHR43129">
    <property type="entry name" value="FOSMIDOMYCIN RESISTANCE PROTEIN"/>
    <property type="match status" value="1"/>
</dbReference>
<dbReference type="RefSeq" id="WP_171717074.1">
    <property type="nucleotide sequence ID" value="NZ_WHOB01000023.1"/>
</dbReference>
<evidence type="ECO:0000256" key="5">
    <source>
        <dbReference type="ARBA" id="ARBA00023136"/>
    </source>
</evidence>
<sequence>MSNKSIPAAPATAIEESSNLQQATIYRILLAVSFVHLFNDSIQALIPAMFPVLKDNMLLSYAQIGWIAFALNLTSSVIQPIIGFAADRKPRPILLPLGMCCTFAGVFLLAFAGNYVLVIVSVMLVGFGSAAFHPEGMRVAHMAAGQRKGLSQSIFQVGGNAGQSLGPLLMKWVFIPFGQMGALGFTVIAAAGIAVQTYVARWYREMLDAGYTFRKKSVSRSIDPARSKRILITTVILVFIVFVRSWYGASIGGYYAFYLMDKYGMTLDDAQIYIFMYLAAGAVGTFFGGPLADRFGRRNLILVSMIGTVPFALALPFVNQFWAAVLLIISGFILLSSFSVTVIYAQMLYPGNIGTVSGLITGLAFGLGGIGSVVIGHLIDTIGIATVFVACGFLPLLGLLALLLPGDRKLEEWAAE</sequence>
<dbReference type="InterPro" id="IPR005829">
    <property type="entry name" value="Sugar_transporter_CS"/>
</dbReference>
<feature type="transmembrane region" description="Helical" evidence="6">
    <location>
        <begin position="25"/>
        <end position="46"/>
    </location>
</feature>
<dbReference type="CDD" id="cd17478">
    <property type="entry name" value="MFS_FsR"/>
    <property type="match status" value="1"/>
</dbReference>
<evidence type="ECO:0000313" key="9">
    <source>
        <dbReference type="Proteomes" id="UP000596857"/>
    </source>
</evidence>
<organism evidence="8 9">
    <name type="scientific">Paenibacillus phytohabitans</name>
    <dbReference type="NCBI Taxonomy" id="2654978"/>
    <lineage>
        <taxon>Bacteria</taxon>
        <taxon>Bacillati</taxon>
        <taxon>Bacillota</taxon>
        <taxon>Bacilli</taxon>
        <taxon>Bacillales</taxon>
        <taxon>Paenibacillaceae</taxon>
        <taxon>Paenibacillus</taxon>
    </lineage>
</organism>
<dbReference type="PROSITE" id="PS50850">
    <property type="entry name" value="MFS"/>
    <property type="match status" value="1"/>
</dbReference>
<dbReference type="PROSITE" id="PS00216">
    <property type="entry name" value="SUGAR_TRANSPORT_1"/>
    <property type="match status" value="1"/>
</dbReference>
<protein>
    <submittedName>
        <fullName evidence="8">MFS transporter</fullName>
    </submittedName>
</protein>
<feature type="transmembrane region" description="Helical" evidence="6">
    <location>
        <begin position="324"/>
        <end position="344"/>
    </location>
</feature>
<dbReference type="Gene3D" id="1.20.1250.20">
    <property type="entry name" value="MFS general substrate transporter like domains"/>
    <property type="match status" value="2"/>
</dbReference>
<keyword evidence="9" id="KW-1185">Reference proteome</keyword>
<dbReference type="SUPFAM" id="SSF103473">
    <property type="entry name" value="MFS general substrate transporter"/>
    <property type="match status" value="1"/>
</dbReference>
<feature type="transmembrane region" description="Helical" evidence="6">
    <location>
        <begin position="270"/>
        <end position="288"/>
    </location>
</feature>
<feature type="transmembrane region" description="Helical" evidence="6">
    <location>
        <begin position="66"/>
        <end position="86"/>
    </location>
</feature>
<dbReference type="EMBL" id="WHOB01000023">
    <property type="protein sequence ID" value="NOU79150.1"/>
    <property type="molecule type" value="Genomic_DNA"/>
</dbReference>
<accession>A0ABX1YDT3</accession>
<name>A0ABX1YDT3_9BACL</name>
<evidence type="ECO:0000313" key="8">
    <source>
        <dbReference type="EMBL" id="NOU79150.1"/>
    </source>
</evidence>
<dbReference type="InterPro" id="IPR020846">
    <property type="entry name" value="MFS_dom"/>
</dbReference>
<feature type="transmembrane region" description="Helical" evidence="6">
    <location>
        <begin position="300"/>
        <end position="318"/>
    </location>
</feature>
<evidence type="ECO:0000256" key="4">
    <source>
        <dbReference type="ARBA" id="ARBA00022989"/>
    </source>
</evidence>
<comment type="caution">
    <text evidence="8">The sequence shown here is derived from an EMBL/GenBank/DDBJ whole genome shotgun (WGS) entry which is preliminary data.</text>
</comment>
<gene>
    <name evidence="8" type="ORF">GC101_09680</name>
</gene>
<keyword evidence="5 6" id="KW-0472">Membrane</keyword>
<evidence type="ECO:0000256" key="1">
    <source>
        <dbReference type="ARBA" id="ARBA00004651"/>
    </source>
</evidence>
<evidence type="ECO:0000256" key="2">
    <source>
        <dbReference type="ARBA" id="ARBA00022448"/>
    </source>
</evidence>
<evidence type="ECO:0000256" key="3">
    <source>
        <dbReference type="ARBA" id="ARBA00022692"/>
    </source>
</evidence>
<keyword evidence="4 6" id="KW-1133">Transmembrane helix</keyword>
<feature type="transmembrane region" description="Helical" evidence="6">
    <location>
        <begin position="116"/>
        <end position="133"/>
    </location>
</feature>